<proteinExistence type="predicted"/>
<feature type="transmembrane region" description="Helical" evidence="1">
    <location>
        <begin position="7"/>
        <end position="27"/>
    </location>
</feature>
<keyword evidence="1" id="KW-0812">Transmembrane</keyword>
<evidence type="ECO:0000256" key="1">
    <source>
        <dbReference type="SAM" id="Phobius"/>
    </source>
</evidence>
<evidence type="ECO:0000313" key="3">
    <source>
        <dbReference type="Proteomes" id="UP000663828"/>
    </source>
</evidence>
<sequence>MEQNTFLLLLTSILAAIATIFSIVGVATDGWFGSSNLFANSNTDRTAAGALVIISIVFLTVSNVLNLVFWRGLISNSADKIKSIVLGLLVGASILIIIACSRTIAAAATAIQVKDFSYHLATTSGILAFLSAIVFAHWLGRTSTPFVY</sequence>
<name>A0A816G5M5_ADIRI</name>
<dbReference type="Proteomes" id="UP000663828">
    <property type="component" value="Unassembled WGS sequence"/>
</dbReference>
<keyword evidence="1" id="KW-0472">Membrane</keyword>
<gene>
    <name evidence="2" type="ORF">XAT740_LOCUS58639</name>
</gene>
<dbReference type="EMBL" id="CAJNOR010012975">
    <property type="protein sequence ID" value="CAF1670758.1"/>
    <property type="molecule type" value="Genomic_DNA"/>
</dbReference>
<protein>
    <submittedName>
        <fullName evidence="2">Uncharacterized protein</fullName>
    </submittedName>
</protein>
<organism evidence="2 3">
    <name type="scientific">Adineta ricciae</name>
    <name type="common">Rotifer</name>
    <dbReference type="NCBI Taxonomy" id="249248"/>
    <lineage>
        <taxon>Eukaryota</taxon>
        <taxon>Metazoa</taxon>
        <taxon>Spiralia</taxon>
        <taxon>Gnathifera</taxon>
        <taxon>Rotifera</taxon>
        <taxon>Eurotatoria</taxon>
        <taxon>Bdelloidea</taxon>
        <taxon>Adinetida</taxon>
        <taxon>Adinetidae</taxon>
        <taxon>Adineta</taxon>
    </lineage>
</organism>
<dbReference type="AlphaFoldDB" id="A0A816G5M5"/>
<keyword evidence="3" id="KW-1185">Reference proteome</keyword>
<feature type="transmembrane region" description="Helical" evidence="1">
    <location>
        <begin position="81"/>
        <end position="104"/>
    </location>
</feature>
<feature type="transmembrane region" description="Helical" evidence="1">
    <location>
        <begin position="116"/>
        <end position="139"/>
    </location>
</feature>
<accession>A0A816G5M5</accession>
<keyword evidence="1" id="KW-1133">Transmembrane helix</keyword>
<comment type="caution">
    <text evidence="2">The sequence shown here is derived from an EMBL/GenBank/DDBJ whole genome shotgun (WGS) entry which is preliminary data.</text>
</comment>
<feature type="transmembrane region" description="Helical" evidence="1">
    <location>
        <begin position="47"/>
        <end position="69"/>
    </location>
</feature>
<evidence type="ECO:0000313" key="2">
    <source>
        <dbReference type="EMBL" id="CAF1670758.1"/>
    </source>
</evidence>
<reference evidence="2" key="1">
    <citation type="submission" date="2021-02" db="EMBL/GenBank/DDBJ databases">
        <authorList>
            <person name="Nowell W R."/>
        </authorList>
    </citation>
    <scope>NUCLEOTIDE SEQUENCE</scope>
</reference>